<dbReference type="PANTHER" id="PTHR30231:SF37">
    <property type="entry name" value="EXODEOXYRIBONUCLEASE 10"/>
    <property type="match status" value="1"/>
</dbReference>
<dbReference type="GO" id="GO:0008408">
    <property type="term" value="F:3'-5' exonuclease activity"/>
    <property type="evidence" value="ECO:0007669"/>
    <property type="project" value="TreeGrafter"/>
</dbReference>
<dbReference type="PANTHER" id="PTHR30231">
    <property type="entry name" value="DNA POLYMERASE III SUBUNIT EPSILON"/>
    <property type="match status" value="1"/>
</dbReference>
<keyword evidence="3" id="KW-1185">Reference proteome</keyword>
<evidence type="ECO:0000259" key="1">
    <source>
        <dbReference type="SMART" id="SM00479"/>
    </source>
</evidence>
<dbReference type="Gene3D" id="3.30.420.10">
    <property type="entry name" value="Ribonuclease H-like superfamily/Ribonuclease H"/>
    <property type="match status" value="1"/>
</dbReference>
<dbReference type="InterPro" id="IPR013520">
    <property type="entry name" value="Ribonucl_H"/>
</dbReference>
<dbReference type="EMBL" id="MK618717">
    <property type="protein sequence ID" value="QBQ72376.1"/>
    <property type="molecule type" value="Genomic_DNA"/>
</dbReference>
<evidence type="ECO:0000313" key="3">
    <source>
        <dbReference type="Proteomes" id="UP000309130"/>
    </source>
</evidence>
<dbReference type="SMART" id="SM00479">
    <property type="entry name" value="EXOIII"/>
    <property type="match status" value="1"/>
</dbReference>
<feature type="domain" description="Exonuclease" evidence="1">
    <location>
        <begin position="20"/>
        <end position="196"/>
    </location>
</feature>
<reference evidence="3" key="1">
    <citation type="submission" date="2019-03" db="EMBL/GenBank/DDBJ databases">
        <title>Complete Genome Sequence of Serratia marcescens Myophage MTx.</title>
        <authorList>
            <person name="Graham K."/>
            <person name="Freeman M."/>
            <person name="Newkirk H."/>
            <person name="Liu M."/>
            <person name="Ramsey J."/>
            <person name="Cahill J."/>
        </authorList>
    </citation>
    <scope>NUCLEOTIDE SEQUENCE [LARGE SCALE GENOMIC DNA]</scope>
</reference>
<dbReference type="GO" id="GO:0003676">
    <property type="term" value="F:nucleic acid binding"/>
    <property type="evidence" value="ECO:0007669"/>
    <property type="project" value="InterPro"/>
</dbReference>
<proteinExistence type="predicted"/>
<dbReference type="InterPro" id="IPR036397">
    <property type="entry name" value="RNaseH_sf"/>
</dbReference>
<name>A0A482MHE0_9CAUD</name>
<organism evidence="2 3">
    <name type="scientific">Serratia phage MTx</name>
    <dbReference type="NCBI Taxonomy" id="2557553"/>
    <lineage>
        <taxon>Viruses</taxon>
        <taxon>Duplodnaviria</taxon>
        <taxon>Heunggongvirae</taxon>
        <taxon>Uroviricota</taxon>
        <taxon>Caudoviricetes</taxon>
        <taxon>Lindbergviridae</taxon>
        <taxon>Myosmarvirus</taxon>
        <taxon>Myosmarvirus MTx</taxon>
    </lineage>
</organism>
<dbReference type="SUPFAM" id="SSF53098">
    <property type="entry name" value="Ribonuclease H-like"/>
    <property type="match status" value="1"/>
</dbReference>
<gene>
    <name evidence="2" type="ORF">CPT_MTx_070</name>
</gene>
<dbReference type="CDD" id="cd06127">
    <property type="entry name" value="DEDDh"/>
    <property type="match status" value="1"/>
</dbReference>
<sequence>MVALFTITWRTSMSVIMPRLFSVIDTETTGLNKHPQADLSIQAKPIEFAGIITDGIEIIDQLEFICNPGQAIDEIITKITGLTNADLDSKPPFSAFVPQLSKFFGQAQVVVAHNLSFDTQIMQYAMARLGMTLGDINYPIVRCCTVEQTSPLYGYDRKLQDLYSERIGEYQQKHRAMDDIMMLHEVCIDMGIYKAFGGR</sequence>
<evidence type="ECO:0000313" key="2">
    <source>
        <dbReference type="EMBL" id="QBQ72376.1"/>
    </source>
</evidence>
<protein>
    <submittedName>
        <fullName evidence="2">DNA polymerase III epsilon</fullName>
    </submittedName>
</protein>
<dbReference type="InterPro" id="IPR012337">
    <property type="entry name" value="RNaseH-like_sf"/>
</dbReference>
<dbReference type="Pfam" id="PF00929">
    <property type="entry name" value="RNase_T"/>
    <property type="match status" value="1"/>
</dbReference>
<accession>A0A482MHE0</accession>
<dbReference type="GO" id="GO:0045004">
    <property type="term" value="P:DNA replication proofreading"/>
    <property type="evidence" value="ECO:0007669"/>
    <property type="project" value="TreeGrafter"/>
</dbReference>
<dbReference type="Proteomes" id="UP000309130">
    <property type="component" value="Segment"/>
</dbReference>